<dbReference type="AlphaFoldDB" id="A0A1C4ZQ95"/>
<evidence type="ECO:0000313" key="2">
    <source>
        <dbReference type="Proteomes" id="UP000198242"/>
    </source>
</evidence>
<name>A0A1C4ZQ95_MICVI</name>
<evidence type="ECO:0008006" key="3">
    <source>
        <dbReference type="Google" id="ProtNLM"/>
    </source>
</evidence>
<dbReference type="Proteomes" id="UP000198242">
    <property type="component" value="Chromosome I"/>
</dbReference>
<evidence type="ECO:0000313" key="1">
    <source>
        <dbReference type="EMBL" id="SCF35145.1"/>
    </source>
</evidence>
<organism evidence="1 2">
    <name type="scientific">Micromonospora viridifaciens</name>
    <dbReference type="NCBI Taxonomy" id="1881"/>
    <lineage>
        <taxon>Bacteria</taxon>
        <taxon>Bacillati</taxon>
        <taxon>Actinomycetota</taxon>
        <taxon>Actinomycetes</taxon>
        <taxon>Micromonosporales</taxon>
        <taxon>Micromonosporaceae</taxon>
        <taxon>Micromonospora</taxon>
    </lineage>
</organism>
<dbReference type="RefSeq" id="WP_089009171.1">
    <property type="nucleotide sequence ID" value="NZ_LT607411.1"/>
</dbReference>
<sequence length="380" mass="39328">MTDTGRRWWELELVVPAEHWCATVAEVGGPLLHTTPGVAGPIADTVLVRDVTAHGTPALYVQARAAAGSDLAEAYRAVRHGLPRALPIAADVAVEPSDPTAGDRSGPGPVATTTTAVVRPAGLVPLAGPVFGGRALPALTRAFLRQVGPVVVQLADAGRRQRQSLVQKAVAVMAAQLAAQGPSAAPGASELALNGVPVGFVSFRSHAEAFLSTCRDPAAARASMDARYQRARSVVDSTVAGVFRAADAGLLRDGPAGLWFGAARAARREFEAAFRAGDVRVAAPADPGTHGNDLARSGFHRTAAASDTLQRYIQSDPAFLAVRLGTSLLYLGLHTAGLTMAERYFLCYLVSRGCETLSGTDALSVLESLSAPSDAASTGR</sequence>
<dbReference type="EMBL" id="LT607411">
    <property type="protein sequence ID" value="SCF35145.1"/>
    <property type="molecule type" value="Genomic_DNA"/>
</dbReference>
<gene>
    <name evidence="1" type="ORF">GA0074695_5935</name>
</gene>
<accession>A0A1C4ZQ95</accession>
<dbReference type="OrthoDB" id="70280at2"/>
<proteinExistence type="predicted"/>
<keyword evidence="2" id="KW-1185">Reference proteome</keyword>
<reference evidence="2" key="1">
    <citation type="submission" date="2016-06" db="EMBL/GenBank/DDBJ databases">
        <authorList>
            <person name="Varghese N."/>
            <person name="Submissions Spin"/>
        </authorList>
    </citation>
    <scope>NUCLEOTIDE SEQUENCE [LARGE SCALE GENOMIC DNA]</scope>
    <source>
        <strain evidence="2">DSM 43909</strain>
    </source>
</reference>
<protein>
    <recommendedName>
        <fullName evidence="3">Lantibiotic biosynthesis dehydratase C-term</fullName>
    </recommendedName>
</protein>